<sequence>MNFPPSLLADNTATNGLDFLTRRDYGRETSRPQGPDLLQIQELDQLEQTPLSIPTALVTESSQFFAFKRLFDYAGSHPARRPGRDTSDLEPRSHIHVANAGLRRIAKRKGQRSLTSVLRKGFVNTNGQRRLEQVSLKQLLLAKPDWKTLQEFATLWLTGIPQLDANARARPQQGPTYLGRSRSSVAA</sequence>
<comment type="caution">
    <text evidence="2">The sequence shown here is derived from an EMBL/GenBank/DDBJ whole genome shotgun (WGS) entry which is preliminary data.</text>
</comment>
<feature type="region of interest" description="Disordered" evidence="1">
    <location>
        <begin position="167"/>
        <end position="187"/>
    </location>
</feature>
<protein>
    <submittedName>
        <fullName evidence="2">Uncharacterized protein</fullName>
    </submittedName>
</protein>
<evidence type="ECO:0000313" key="3">
    <source>
        <dbReference type="Proteomes" id="UP000070121"/>
    </source>
</evidence>
<gene>
    <name evidence="2" type="ORF">CSAL01_08410</name>
</gene>
<dbReference type="Proteomes" id="UP000070121">
    <property type="component" value="Unassembled WGS sequence"/>
</dbReference>
<dbReference type="EMBL" id="JFFI01002631">
    <property type="protein sequence ID" value="KXH28184.1"/>
    <property type="molecule type" value="Genomic_DNA"/>
</dbReference>
<organism evidence="2 3">
    <name type="scientific">Colletotrichum salicis</name>
    <dbReference type="NCBI Taxonomy" id="1209931"/>
    <lineage>
        <taxon>Eukaryota</taxon>
        <taxon>Fungi</taxon>
        <taxon>Dikarya</taxon>
        <taxon>Ascomycota</taxon>
        <taxon>Pezizomycotina</taxon>
        <taxon>Sordariomycetes</taxon>
        <taxon>Hypocreomycetidae</taxon>
        <taxon>Glomerellales</taxon>
        <taxon>Glomerellaceae</taxon>
        <taxon>Colletotrichum</taxon>
        <taxon>Colletotrichum acutatum species complex</taxon>
    </lineage>
</organism>
<reference evidence="2 3" key="1">
    <citation type="submission" date="2014-02" db="EMBL/GenBank/DDBJ databases">
        <title>The genome sequence of Colletotrichum salicis CBS 607.94.</title>
        <authorList>
            <person name="Baroncelli R."/>
            <person name="Thon M.R."/>
        </authorList>
    </citation>
    <scope>NUCLEOTIDE SEQUENCE [LARGE SCALE GENOMIC DNA]</scope>
    <source>
        <strain evidence="2 3">CBS 607.94</strain>
    </source>
</reference>
<name>A0A135RX01_9PEZI</name>
<accession>A0A135RX01</accession>
<proteinExistence type="predicted"/>
<evidence type="ECO:0000256" key="1">
    <source>
        <dbReference type="SAM" id="MobiDB-lite"/>
    </source>
</evidence>
<dbReference type="AlphaFoldDB" id="A0A135RX01"/>
<evidence type="ECO:0000313" key="2">
    <source>
        <dbReference type="EMBL" id="KXH28184.1"/>
    </source>
</evidence>
<keyword evidence="3" id="KW-1185">Reference proteome</keyword>